<keyword evidence="1" id="KW-1133">Transmembrane helix</keyword>
<gene>
    <name evidence="2" type="ORF">SDC9_157999</name>
</gene>
<reference evidence="2" key="1">
    <citation type="submission" date="2019-08" db="EMBL/GenBank/DDBJ databases">
        <authorList>
            <person name="Kucharzyk K."/>
            <person name="Murdoch R.W."/>
            <person name="Higgins S."/>
            <person name="Loffler F."/>
        </authorList>
    </citation>
    <scope>NUCLEOTIDE SEQUENCE</scope>
</reference>
<dbReference type="AlphaFoldDB" id="A0A645FAW7"/>
<proteinExistence type="predicted"/>
<keyword evidence="1" id="KW-0472">Membrane</keyword>
<protein>
    <submittedName>
        <fullName evidence="2">Uncharacterized protein</fullName>
    </submittedName>
</protein>
<evidence type="ECO:0000256" key="1">
    <source>
        <dbReference type="SAM" id="Phobius"/>
    </source>
</evidence>
<name>A0A645FAW7_9ZZZZ</name>
<organism evidence="2">
    <name type="scientific">bioreactor metagenome</name>
    <dbReference type="NCBI Taxonomy" id="1076179"/>
    <lineage>
        <taxon>unclassified sequences</taxon>
        <taxon>metagenomes</taxon>
        <taxon>ecological metagenomes</taxon>
    </lineage>
</organism>
<feature type="transmembrane region" description="Helical" evidence="1">
    <location>
        <begin position="62"/>
        <end position="89"/>
    </location>
</feature>
<accession>A0A645FAW7</accession>
<sequence>MIDNTETAQFINIADRGDIIACTAHNTVAVIDKPTVNMCIIDGSRIVFNTERHTHHIMLFDTVFGLGIIIIAVFGLISIGVSFLCGATFF</sequence>
<evidence type="ECO:0000313" key="2">
    <source>
        <dbReference type="EMBL" id="MPN10702.1"/>
    </source>
</evidence>
<keyword evidence="1" id="KW-0812">Transmembrane</keyword>
<comment type="caution">
    <text evidence="2">The sequence shown here is derived from an EMBL/GenBank/DDBJ whole genome shotgun (WGS) entry which is preliminary data.</text>
</comment>
<dbReference type="EMBL" id="VSSQ01056867">
    <property type="protein sequence ID" value="MPN10702.1"/>
    <property type="molecule type" value="Genomic_DNA"/>
</dbReference>